<proteinExistence type="predicted"/>
<comment type="caution">
    <text evidence="1">The sequence shown here is derived from an EMBL/GenBank/DDBJ whole genome shotgun (WGS) entry which is preliminary data.</text>
</comment>
<evidence type="ECO:0000313" key="2">
    <source>
        <dbReference type="Proteomes" id="UP001159363"/>
    </source>
</evidence>
<dbReference type="EMBL" id="JARBHB010000005">
    <property type="protein sequence ID" value="KAJ8884616.1"/>
    <property type="molecule type" value="Genomic_DNA"/>
</dbReference>
<protein>
    <submittedName>
        <fullName evidence="1">Uncharacterized protein</fullName>
    </submittedName>
</protein>
<gene>
    <name evidence="1" type="ORF">PR048_016473</name>
</gene>
<reference evidence="1 2" key="1">
    <citation type="submission" date="2023-02" db="EMBL/GenBank/DDBJ databases">
        <title>LHISI_Scaffold_Assembly.</title>
        <authorList>
            <person name="Stuart O.P."/>
            <person name="Cleave R."/>
            <person name="Magrath M.J.L."/>
            <person name="Mikheyev A.S."/>
        </authorList>
    </citation>
    <scope>NUCLEOTIDE SEQUENCE [LARGE SCALE GENOMIC DNA]</scope>
    <source>
        <strain evidence="1">Daus_M_001</strain>
        <tissue evidence="1">Leg muscle</tissue>
    </source>
</reference>
<organism evidence="1 2">
    <name type="scientific">Dryococelus australis</name>
    <dbReference type="NCBI Taxonomy" id="614101"/>
    <lineage>
        <taxon>Eukaryota</taxon>
        <taxon>Metazoa</taxon>
        <taxon>Ecdysozoa</taxon>
        <taxon>Arthropoda</taxon>
        <taxon>Hexapoda</taxon>
        <taxon>Insecta</taxon>
        <taxon>Pterygota</taxon>
        <taxon>Neoptera</taxon>
        <taxon>Polyneoptera</taxon>
        <taxon>Phasmatodea</taxon>
        <taxon>Verophasmatodea</taxon>
        <taxon>Anareolatae</taxon>
        <taxon>Phasmatidae</taxon>
        <taxon>Eurycanthinae</taxon>
        <taxon>Dryococelus</taxon>
    </lineage>
</organism>
<dbReference type="Proteomes" id="UP001159363">
    <property type="component" value="Chromosome 4"/>
</dbReference>
<accession>A0ABQ9HKD5</accession>
<keyword evidence="2" id="KW-1185">Reference proteome</keyword>
<name>A0ABQ9HKD5_9NEOP</name>
<evidence type="ECO:0000313" key="1">
    <source>
        <dbReference type="EMBL" id="KAJ8884616.1"/>
    </source>
</evidence>
<sequence length="188" mass="21376">MRESSPQRRRGDVIGVMSAPSSQPYLWTLRHRKTCPAKENGTTQLVHRDIINSIAVQDGAGNIDPQARPVNDVAAIFVGDVPPMRNDIRTYPKDRPAQFIRPLNVLADPMTYLICTHMANMGARLNFSILHHSGKSFQQFVVNAYCKAESFRIWFIRQCQVKKRVNEYLDLQEHRKSVVDDAQSTVGK</sequence>